<accession>A0A8J2IA04</accession>
<evidence type="ECO:0000256" key="1">
    <source>
        <dbReference type="PROSITE-ProRule" id="PRU00176"/>
    </source>
</evidence>
<organism evidence="5 6">
    <name type="scientific">Alternaria atra</name>
    <dbReference type="NCBI Taxonomy" id="119953"/>
    <lineage>
        <taxon>Eukaryota</taxon>
        <taxon>Fungi</taxon>
        <taxon>Dikarya</taxon>
        <taxon>Ascomycota</taxon>
        <taxon>Pezizomycotina</taxon>
        <taxon>Dothideomycetes</taxon>
        <taxon>Pleosporomycetidae</taxon>
        <taxon>Pleosporales</taxon>
        <taxon>Pleosporineae</taxon>
        <taxon>Pleosporaceae</taxon>
        <taxon>Alternaria</taxon>
        <taxon>Alternaria sect. Ulocladioides</taxon>
    </lineage>
</organism>
<feature type="region of interest" description="Disordered" evidence="2">
    <location>
        <begin position="25"/>
        <end position="94"/>
    </location>
</feature>
<feature type="region of interest" description="Disordered" evidence="2">
    <location>
        <begin position="283"/>
        <end position="312"/>
    </location>
</feature>
<dbReference type="PANTHER" id="PTHR12357">
    <property type="entry name" value="YTH YT521-B HOMOLOGY DOMAIN-CONTAINING"/>
    <property type="match status" value="1"/>
</dbReference>
<dbReference type="GO" id="GO:1990247">
    <property type="term" value="F:N6-methyladenosine-containing RNA reader activity"/>
    <property type="evidence" value="ECO:0007669"/>
    <property type="project" value="TreeGrafter"/>
</dbReference>
<dbReference type="GeneID" id="67020322"/>
<feature type="compositionally biased region" description="Polar residues" evidence="2">
    <location>
        <begin position="33"/>
        <end position="70"/>
    </location>
</feature>
<dbReference type="GO" id="GO:0003729">
    <property type="term" value="F:mRNA binding"/>
    <property type="evidence" value="ECO:0007669"/>
    <property type="project" value="TreeGrafter"/>
</dbReference>
<evidence type="ECO:0000313" key="6">
    <source>
        <dbReference type="Proteomes" id="UP000676310"/>
    </source>
</evidence>
<dbReference type="GO" id="GO:0000381">
    <property type="term" value="P:regulation of alternative mRNA splicing, via spliceosome"/>
    <property type="evidence" value="ECO:0007669"/>
    <property type="project" value="TreeGrafter"/>
</dbReference>
<evidence type="ECO:0000259" key="3">
    <source>
        <dbReference type="PROSITE" id="PS50102"/>
    </source>
</evidence>
<feature type="domain" description="RRM" evidence="3">
    <location>
        <begin position="309"/>
        <end position="383"/>
    </location>
</feature>
<dbReference type="InterPro" id="IPR045168">
    <property type="entry name" value="YTH_prot"/>
</dbReference>
<evidence type="ECO:0000256" key="2">
    <source>
        <dbReference type="SAM" id="MobiDB-lite"/>
    </source>
</evidence>
<dbReference type="SUPFAM" id="SSF54928">
    <property type="entry name" value="RNA-binding domain, RBD"/>
    <property type="match status" value="1"/>
</dbReference>
<gene>
    <name evidence="5" type="ORF">ALTATR162_LOCUS8234</name>
</gene>
<feature type="compositionally biased region" description="Polar residues" evidence="2">
    <location>
        <begin position="83"/>
        <end position="94"/>
    </location>
</feature>
<dbReference type="InterPro" id="IPR035979">
    <property type="entry name" value="RBD_domain_sf"/>
</dbReference>
<dbReference type="OrthoDB" id="306690at2759"/>
<protein>
    <recommendedName>
        <fullName evidence="7">YTH domain-containing protein</fullName>
    </recommendedName>
</protein>
<keyword evidence="1" id="KW-0694">RNA-binding</keyword>
<evidence type="ECO:0000313" key="5">
    <source>
        <dbReference type="EMBL" id="CAG5175897.1"/>
    </source>
</evidence>
<dbReference type="Gene3D" id="3.10.590.10">
    <property type="entry name" value="ph1033 like domains"/>
    <property type="match status" value="1"/>
</dbReference>
<dbReference type="InterPro" id="IPR012677">
    <property type="entry name" value="Nucleotide-bd_a/b_plait_sf"/>
</dbReference>
<dbReference type="Gene3D" id="3.30.70.330">
    <property type="match status" value="1"/>
</dbReference>
<evidence type="ECO:0008006" key="7">
    <source>
        <dbReference type="Google" id="ProtNLM"/>
    </source>
</evidence>
<dbReference type="GO" id="GO:0000398">
    <property type="term" value="P:mRNA splicing, via spliceosome"/>
    <property type="evidence" value="ECO:0007669"/>
    <property type="project" value="TreeGrafter"/>
</dbReference>
<dbReference type="GO" id="GO:0005654">
    <property type="term" value="C:nucleoplasm"/>
    <property type="evidence" value="ECO:0007669"/>
    <property type="project" value="TreeGrafter"/>
</dbReference>
<proteinExistence type="predicted"/>
<dbReference type="InterPro" id="IPR000504">
    <property type="entry name" value="RRM_dom"/>
</dbReference>
<dbReference type="EMBL" id="CAJRGZ010000022">
    <property type="protein sequence ID" value="CAG5175897.1"/>
    <property type="molecule type" value="Genomic_DNA"/>
</dbReference>
<dbReference type="Pfam" id="PF04146">
    <property type="entry name" value="YTH"/>
    <property type="match status" value="1"/>
</dbReference>
<comment type="caution">
    <text evidence="5">The sequence shown here is derived from an EMBL/GenBank/DDBJ whole genome shotgun (WGS) entry which is preliminary data.</text>
</comment>
<sequence>MAFVWVQQWVPLPVVYEQHMGDLPPGSRPQAMDNATTGLARDGNTSGSVSTSLKSPDSNDPFYSQLSGLPQGQPRPEFRSHTHVNGSYQPQEHGTSPLNMGAMTGTLLSYNANDNASMNSQTVPRSLSGASTSAVAYQLGQNLQMPSGNMSTLAAYGPGFATGLPQQPFMPQQGSQYSAYPSFATTQSRLAGAAPMHPSYQNYQQASQYMYYPVPYGPQGQFNPGFSTQSQAMYERKASSTNTGMQGQAADYSHVSDAFSGVRMTTGNFLGDSMSPYSAQFTQSSAMPRSGPVSSIPRGPPRKPKQSGHALWVGNLPPGTTIVALKDHFSRDATKDIESLFLISKSNCAFVNYRTEASCTAAMHRFHDSRFNGVRLVCRLRRSSAPALGVPTAPSAMIGQQKNASRPATPMQDSVTDGLAEAAAGSPSHKSTEDHRSSADTVTKYFIVKSLTLQDLELSVRNGIWATQSHNEDVLNKAFQSAENVYLIFSANKSGEYFGYARMASPILEDGSRIAGSVPKPETIVDATDVPKSIATPATEWAPRGRIIDDSARGTIFWEAELPDTDAEEEDEDKGDKGDKGDRDEVPQQVEGDASAVPQSWGKPFKIEWVSTNRLPFYPHPGPSQPMECQSRSQDRKRWYRARTQCRRTPGPNVPSLGPFRYGFTDNAARCSPRHDASDANILGTCFLLELGMLHSTW</sequence>
<feature type="compositionally biased region" description="Acidic residues" evidence="2">
    <location>
        <begin position="561"/>
        <end position="573"/>
    </location>
</feature>
<feature type="compositionally biased region" description="Basic and acidic residues" evidence="2">
    <location>
        <begin position="574"/>
        <end position="586"/>
    </location>
</feature>
<evidence type="ECO:0000259" key="4">
    <source>
        <dbReference type="PROSITE" id="PS50882"/>
    </source>
</evidence>
<feature type="domain" description="YTH" evidence="4">
    <location>
        <begin position="443"/>
        <end position="586"/>
    </location>
</feature>
<name>A0A8J2IA04_9PLEO</name>
<dbReference type="InterPro" id="IPR057720">
    <property type="entry name" value="RRM_YTH1"/>
</dbReference>
<dbReference type="InterPro" id="IPR007275">
    <property type="entry name" value="YTH_domain"/>
</dbReference>
<dbReference type="Pfam" id="PF25701">
    <property type="entry name" value="RRM_YTH1"/>
    <property type="match status" value="1"/>
</dbReference>
<dbReference type="AlphaFoldDB" id="A0A8J2IA04"/>
<dbReference type="PROSITE" id="PS50102">
    <property type="entry name" value="RRM"/>
    <property type="match status" value="1"/>
</dbReference>
<feature type="compositionally biased region" description="Polar residues" evidence="2">
    <location>
        <begin position="398"/>
        <end position="415"/>
    </location>
</feature>
<keyword evidence="6" id="KW-1185">Reference proteome</keyword>
<dbReference type="PROSITE" id="PS50882">
    <property type="entry name" value="YTH"/>
    <property type="match status" value="1"/>
</dbReference>
<dbReference type="Proteomes" id="UP000676310">
    <property type="component" value="Unassembled WGS sequence"/>
</dbReference>
<dbReference type="PANTHER" id="PTHR12357:SF3">
    <property type="entry name" value="YTH DOMAIN-CONTAINING PROTEIN 1"/>
    <property type="match status" value="1"/>
</dbReference>
<dbReference type="CDD" id="cd00590">
    <property type="entry name" value="RRM_SF"/>
    <property type="match status" value="1"/>
</dbReference>
<dbReference type="CDD" id="cd21134">
    <property type="entry name" value="YTH"/>
    <property type="match status" value="1"/>
</dbReference>
<dbReference type="RefSeq" id="XP_043171799.1">
    <property type="nucleotide sequence ID" value="XM_043315864.1"/>
</dbReference>
<feature type="region of interest" description="Disordered" evidence="2">
    <location>
        <begin position="391"/>
        <end position="437"/>
    </location>
</feature>
<dbReference type="SMART" id="SM00360">
    <property type="entry name" value="RRM"/>
    <property type="match status" value="1"/>
</dbReference>
<reference evidence="5" key="1">
    <citation type="submission" date="2021-05" db="EMBL/GenBank/DDBJ databases">
        <authorList>
            <person name="Stam R."/>
        </authorList>
    </citation>
    <scope>NUCLEOTIDE SEQUENCE</scope>
    <source>
        <strain evidence="5">CS162</strain>
    </source>
</reference>
<feature type="region of interest" description="Disordered" evidence="2">
    <location>
        <begin position="560"/>
        <end position="599"/>
    </location>
</feature>